<dbReference type="SUPFAM" id="SSF46458">
    <property type="entry name" value="Globin-like"/>
    <property type="match status" value="1"/>
</dbReference>
<reference evidence="9 10" key="1">
    <citation type="submission" date="2021-04" db="EMBL/GenBank/DDBJ databases">
        <authorList>
            <consortium name="Wellcome Sanger Institute Data Sharing"/>
        </authorList>
    </citation>
    <scope>NUCLEOTIDE SEQUENCE [LARGE SCALE GENOMIC DNA]</scope>
</reference>
<dbReference type="GO" id="GO:0046872">
    <property type="term" value="F:metal ion binding"/>
    <property type="evidence" value="ECO:0007669"/>
    <property type="project" value="UniProtKB-KW"/>
</dbReference>
<dbReference type="InterPro" id="IPR000971">
    <property type="entry name" value="Globin"/>
</dbReference>
<evidence type="ECO:0000313" key="9">
    <source>
        <dbReference type="Ensembl" id="ENSATEP00000076914.1"/>
    </source>
</evidence>
<dbReference type="GO" id="GO:0043177">
    <property type="term" value="F:organic acid binding"/>
    <property type="evidence" value="ECO:0007669"/>
    <property type="project" value="TreeGrafter"/>
</dbReference>
<dbReference type="GO" id="GO:0004601">
    <property type="term" value="F:peroxidase activity"/>
    <property type="evidence" value="ECO:0007669"/>
    <property type="project" value="TreeGrafter"/>
</dbReference>
<proteinExistence type="inferred from homology"/>
<evidence type="ECO:0000256" key="6">
    <source>
        <dbReference type="ARBA" id="ARBA00023004"/>
    </source>
</evidence>
<keyword evidence="4 7" id="KW-0561">Oxygen transport</keyword>
<comment type="similarity">
    <text evidence="1 7">Belongs to the globin family.</text>
</comment>
<evidence type="ECO:0000256" key="4">
    <source>
        <dbReference type="ARBA" id="ARBA00022621"/>
    </source>
</evidence>
<dbReference type="InterPro" id="IPR002337">
    <property type="entry name" value="Hemoglobin_b"/>
</dbReference>
<keyword evidence="2 7" id="KW-0813">Transport</keyword>
<dbReference type="GO" id="GO:0019825">
    <property type="term" value="F:oxygen binding"/>
    <property type="evidence" value="ECO:0007669"/>
    <property type="project" value="InterPro"/>
</dbReference>
<dbReference type="GO" id="GO:0031838">
    <property type="term" value="C:haptoglobin-hemoglobin complex"/>
    <property type="evidence" value="ECO:0007669"/>
    <property type="project" value="TreeGrafter"/>
</dbReference>
<dbReference type="AlphaFoldDB" id="A0AAQ6INH2"/>
<evidence type="ECO:0000313" key="10">
    <source>
        <dbReference type="Proteomes" id="UP000265040"/>
    </source>
</evidence>
<dbReference type="FunFam" id="1.10.490.10:FF:000001">
    <property type="entry name" value="Hemoglobin subunit beta"/>
    <property type="match status" value="1"/>
</dbReference>
<name>A0AAQ6INH2_ANATE</name>
<dbReference type="GeneID" id="113171014"/>
<dbReference type="GO" id="GO:0020037">
    <property type="term" value="F:heme binding"/>
    <property type="evidence" value="ECO:0007669"/>
    <property type="project" value="InterPro"/>
</dbReference>
<dbReference type="PANTHER" id="PTHR11442">
    <property type="entry name" value="HEMOGLOBIN FAMILY MEMBER"/>
    <property type="match status" value="1"/>
</dbReference>
<keyword evidence="3 7" id="KW-0349">Heme</keyword>
<dbReference type="PANTHER" id="PTHR11442:SF101">
    <property type="entry name" value="HEMOGLOBIN, BETA ADULT 2"/>
    <property type="match status" value="1"/>
</dbReference>
<dbReference type="GO" id="GO:0005833">
    <property type="term" value="C:hemoglobin complex"/>
    <property type="evidence" value="ECO:0007669"/>
    <property type="project" value="InterPro"/>
</dbReference>
<dbReference type="InterPro" id="IPR050056">
    <property type="entry name" value="Hemoglobin_oxygen_transport"/>
</dbReference>
<dbReference type="GO" id="GO:0031720">
    <property type="term" value="F:haptoglobin binding"/>
    <property type="evidence" value="ECO:0007669"/>
    <property type="project" value="TreeGrafter"/>
</dbReference>
<evidence type="ECO:0000256" key="5">
    <source>
        <dbReference type="ARBA" id="ARBA00022723"/>
    </source>
</evidence>
<keyword evidence="5" id="KW-0479">Metal-binding</keyword>
<evidence type="ECO:0000259" key="8">
    <source>
        <dbReference type="PROSITE" id="PS01033"/>
    </source>
</evidence>
<dbReference type="PROSITE" id="PS01033">
    <property type="entry name" value="GLOBIN"/>
    <property type="match status" value="1"/>
</dbReference>
<reference evidence="9" key="3">
    <citation type="submission" date="2025-09" db="UniProtKB">
        <authorList>
            <consortium name="Ensembl"/>
        </authorList>
    </citation>
    <scope>IDENTIFICATION</scope>
</reference>
<dbReference type="RefSeq" id="XP_026229193.1">
    <property type="nucleotide sequence ID" value="XM_026373408.1"/>
</dbReference>
<dbReference type="CDD" id="cd08925">
    <property type="entry name" value="Hb-beta-like"/>
    <property type="match status" value="1"/>
</dbReference>
<accession>A0AAQ6INH2</accession>
<dbReference type="GO" id="GO:0072562">
    <property type="term" value="C:blood microparticle"/>
    <property type="evidence" value="ECO:0007669"/>
    <property type="project" value="TreeGrafter"/>
</dbReference>
<dbReference type="Gene3D" id="1.10.490.10">
    <property type="entry name" value="Globins"/>
    <property type="match status" value="1"/>
</dbReference>
<dbReference type="InterPro" id="IPR012292">
    <property type="entry name" value="Globin/Proto"/>
</dbReference>
<keyword evidence="6" id="KW-0408">Iron</keyword>
<organism evidence="9 10">
    <name type="scientific">Anabas testudineus</name>
    <name type="common">Climbing perch</name>
    <name type="synonym">Anthias testudineus</name>
    <dbReference type="NCBI Taxonomy" id="64144"/>
    <lineage>
        <taxon>Eukaryota</taxon>
        <taxon>Metazoa</taxon>
        <taxon>Chordata</taxon>
        <taxon>Craniata</taxon>
        <taxon>Vertebrata</taxon>
        <taxon>Euteleostomi</taxon>
        <taxon>Actinopterygii</taxon>
        <taxon>Neopterygii</taxon>
        <taxon>Teleostei</taxon>
        <taxon>Neoteleostei</taxon>
        <taxon>Acanthomorphata</taxon>
        <taxon>Anabantaria</taxon>
        <taxon>Anabantiformes</taxon>
        <taxon>Anabantoidei</taxon>
        <taxon>Anabantidae</taxon>
        <taxon>Anabas</taxon>
    </lineage>
</organism>
<sequence>MVKWTDKERSTINAVWDKVDIDEIGPQVLARVLIVYPWTERYFGSFGDIFTVTAVLNNPKVAAHGKVVLKELGKAVKNMDNIKGTYASLSQLHNEKLHVDPDSFRLLADCITISVACKLRSALDPQVQATWQKFLSAVVEAMSSQYY</sequence>
<evidence type="ECO:0000256" key="7">
    <source>
        <dbReference type="RuleBase" id="RU000356"/>
    </source>
</evidence>
<dbReference type="Proteomes" id="UP000265040">
    <property type="component" value="Chromosome 8"/>
</dbReference>
<dbReference type="GO" id="GO:0042744">
    <property type="term" value="P:hydrogen peroxide catabolic process"/>
    <property type="evidence" value="ECO:0007669"/>
    <property type="project" value="TreeGrafter"/>
</dbReference>
<dbReference type="GO" id="GO:0005344">
    <property type="term" value="F:oxygen carrier activity"/>
    <property type="evidence" value="ECO:0007669"/>
    <property type="project" value="UniProtKB-KW"/>
</dbReference>
<dbReference type="InterPro" id="IPR009050">
    <property type="entry name" value="Globin-like_sf"/>
</dbReference>
<evidence type="ECO:0000256" key="1">
    <source>
        <dbReference type="ARBA" id="ARBA00008705"/>
    </source>
</evidence>
<reference evidence="9" key="2">
    <citation type="submission" date="2025-08" db="UniProtKB">
        <authorList>
            <consortium name="Ensembl"/>
        </authorList>
    </citation>
    <scope>IDENTIFICATION</scope>
</reference>
<evidence type="ECO:0000256" key="2">
    <source>
        <dbReference type="ARBA" id="ARBA00022448"/>
    </source>
</evidence>
<evidence type="ECO:0000256" key="3">
    <source>
        <dbReference type="ARBA" id="ARBA00022617"/>
    </source>
</evidence>
<dbReference type="Pfam" id="PF00042">
    <property type="entry name" value="Globin"/>
    <property type="match status" value="1"/>
</dbReference>
<protein>
    <recommendedName>
        <fullName evidence="8">Globin domain-containing protein</fullName>
    </recommendedName>
</protein>
<dbReference type="Ensembl" id="ENSATET00000073715.1">
    <property type="protein sequence ID" value="ENSATEP00000076914.1"/>
    <property type="gene ID" value="ENSATEG00000032969.1"/>
</dbReference>
<dbReference type="PRINTS" id="PR00814">
    <property type="entry name" value="BETAHAEM"/>
</dbReference>
<feature type="domain" description="Globin" evidence="8">
    <location>
        <begin position="3"/>
        <end position="147"/>
    </location>
</feature>
<keyword evidence="10" id="KW-1185">Reference proteome</keyword>
<dbReference type="GeneTree" id="ENSGT00940000157809"/>